<dbReference type="Pfam" id="PF06133">
    <property type="entry name" value="Com_YlbF"/>
    <property type="match status" value="1"/>
</dbReference>
<dbReference type="SUPFAM" id="SSF158622">
    <property type="entry name" value="YheA/YmcA-like"/>
    <property type="match status" value="1"/>
</dbReference>
<dbReference type="Gene3D" id="1.20.1500.10">
    <property type="entry name" value="YheA/YmcA-like"/>
    <property type="match status" value="1"/>
</dbReference>
<name>A0A8J2ZS09_9BACI</name>
<sequence>MTNIQESAAQLEQAIRESEEFQNLKQAYELVMTNADAKAMFENFRRIQFELQEKQMQGLDITEEEVTRAREIVEQVQKHENITRLMEEEQRVNGVIQLISQVIMRPLDELYGNPDSM</sequence>
<dbReference type="InterPro" id="IPR023378">
    <property type="entry name" value="YheA/YmcA-like_dom_sf"/>
</dbReference>
<dbReference type="HAMAP" id="MF_01526">
    <property type="entry name" value="UPF0342"/>
    <property type="match status" value="1"/>
</dbReference>
<evidence type="ECO:0000313" key="3">
    <source>
        <dbReference type="EMBL" id="GGH73308.1"/>
    </source>
</evidence>
<gene>
    <name evidence="3" type="primary">yheA</name>
    <name evidence="3" type="ORF">GCM10010978_11060</name>
</gene>
<comment type="caution">
    <text evidence="3">The sequence shown here is derived from an EMBL/GenBank/DDBJ whole genome shotgun (WGS) entry which is preliminary data.</text>
</comment>
<reference evidence="3" key="1">
    <citation type="journal article" date="2014" name="Int. J. Syst. Evol. Microbiol.">
        <title>Complete genome sequence of Corynebacterium casei LMG S-19264T (=DSM 44701T), isolated from a smear-ripened cheese.</title>
        <authorList>
            <consortium name="US DOE Joint Genome Institute (JGI-PGF)"/>
            <person name="Walter F."/>
            <person name="Albersmeier A."/>
            <person name="Kalinowski J."/>
            <person name="Ruckert C."/>
        </authorList>
    </citation>
    <scope>NUCLEOTIDE SEQUENCE</scope>
    <source>
        <strain evidence="3">CGMCC 1.12360</strain>
    </source>
</reference>
<feature type="coiled-coil region" evidence="2">
    <location>
        <begin position="1"/>
        <end position="31"/>
    </location>
</feature>
<evidence type="ECO:0000313" key="4">
    <source>
        <dbReference type="Proteomes" id="UP000602050"/>
    </source>
</evidence>
<keyword evidence="2" id="KW-0175">Coiled coil</keyword>
<reference evidence="3" key="2">
    <citation type="submission" date="2020-09" db="EMBL/GenBank/DDBJ databases">
        <authorList>
            <person name="Sun Q."/>
            <person name="Zhou Y."/>
        </authorList>
    </citation>
    <scope>NUCLEOTIDE SEQUENCE</scope>
    <source>
        <strain evidence="3">CGMCC 1.12360</strain>
    </source>
</reference>
<dbReference type="RefSeq" id="WP_188391383.1">
    <property type="nucleotide sequence ID" value="NZ_BMEV01000014.1"/>
</dbReference>
<proteinExistence type="inferred from homology"/>
<protein>
    <recommendedName>
        <fullName evidence="1">UPF0342 protein GCM10010978_11060</fullName>
    </recommendedName>
</protein>
<evidence type="ECO:0000256" key="1">
    <source>
        <dbReference type="HAMAP-Rule" id="MF_01526"/>
    </source>
</evidence>
<dbReference type="Proteomes" id="UP000602050">
    <property type="component" value="Unassembled WGS sequence"/>
</dbReference>
<dbReference type="AlphaFoldDB" id="A0A8J2ZS09"/>
<comment type="similarity">
    <text evidence="1">Belongs to the UPF0342 family.</text>
</comment>
<dbReference type="InterPro" id="IPR010368">
    <property type="entry name" value="Com_YlbF"/>
</dbReference>
<organism evidence="3 4">
    <name type="scientific">Compostibacillus humi</name>
    <dbReference type="NCBI Taxonomy" id="1245525"/>
    <lineage>
        <taxon>Bacteria</taxon>
        <taxon>Bacillati</taxon>
        <taxon>Bacillota</taxon>
        <taxon>Bacilli</taxon>
        <taxon>Bacillales</taxon>
        <taxon>Bacillaceae</taxon>
        <taxon>Compostibacillus</taxon>
    </lineage>
</organism>
<keyword evidence="4" id="KW-1185">Reference proteome</keyword>
<accession>A0A8J2ZS09</accession>
<evidence type="ECO:0000256" key="2">
    <source>
        <dbReference type="SAM" id="Coils"/>
    </source>
</evidence>
<dbReference type="EMBL" id="BMEV01000014">
    <property type="protein sequence ID" value="GGH73308.1"/>
    <property type="molecule type" value="Genomic_DNA"/>
</dbReference>